<evidence type="ECO:0000256" key="11">
    <source>
        <dbReference type="SAM" id="MobiDB-lite"/>
    </source>
</evidence>
<dbReference type="InterPro" id="IPR050542">
    <property type="entry name" value="Glycosyl_Hydrlase18_Chitinase"/>
</dbReference>
<dbReference type="EMBL" id="QEAO01000012">
    <property type="protein sequence ID" value="TPX34673.1"/>
    <property type="molecule type" value="Genomic_DNA"/>
</dbReference>
<dbReference type="GO" id="GO:0006032">
    <property type="term" value="P:chitin catabolic process"/>
    <property type="evidence" value="ECO:0007669"/>
    <property type="project" value="UniProtKB-KW"/>
</dbReference>
<protein>
    <recommendedName>
        <fullName evidence="2">chitinase</fullName>
        <ecNumber evidence="2">3.2.1.14</ecNumber>
    </recommendedName>
</protein>
<evidence type="ECO:0000313" key="16">
    <source>
        <dbReference type="Proteomes" id="UP000319731"/>
    </source>
</evidence>
<evidence type="ECO:0000313" key="15">
    <source>
        <dbReference type="EMBL" id="TPX34673.1"/>
    </source>
</evidence>
<dbReference type="OrthoDB" id="2413580at2759"/>
<dbReference type="InterPro" id="IPR001579">
    <property type="entry name" value="Glyco_hydro_18_chit_AS"/>
</dbReference>
<dbReference type="PANTHER" id="PTHR45708:SF49">
    <property type="entry name" value="ENDOCHITINASE"/>
    <property type="match status" value="1"/>
</dbReference>
<dbReference type="GeneID" id="42003934"/>
<dbReference type="EC" id="3.2.1.14" evidence="2"/>
<evidence type="ECO:0000256" key="12">
    <source>
        <dbReference type="SAM" id="SignalP"/>
    </source>
</evidence>
<dbReference type="InterPro" id="IPR036861">
    <property type="entry name" value="Endochitinase-like_sf"/>
</dbReference>
<sequence length="2031" mass="217968">MSSHKGIKFLFAILACYSGSVIAETCFQSPQSAQYCRDGLCGPLSCASIEETCESYCNSMDKKATVHCSRKLIYPNNHWKVDCSCHKSDFGELDALKYSLNVLGEPLPLHQVECATSTLSSAPLLIDEAPELKLVRRLNLQQTAAPSSSPLPSATTTSAAASPSPTCPPIRYFDVIYYPGQMNQLGWVWSCNGWSCPMPHCFVNEGPYSGWCAQNGNDLAVAGKVCANGTFVDAETCLYPSTKYFGRCYPLGSMNALGWTWTTRGWECDLPSCFVTQGPYSGWCTVNGDGNKIPGSICSNGNFVSVETCPYPAVKYFGECFVIGNVNRLGWTWTLDGWQCPAPSCPVPSGQYAGWCAMDRDGSKLGLLTCMNGNFVDLGCLSPSIRYFGQCYNIGDKNTLGWMWSQAGWVCPAPACAVPSGPWPWDRRQMRLGWLIRSLKLILSPLMSTETFKHPNSRNNVPLSSVVITALAIIAAAVWALVYTATVSTMGLQSESCKPRQFAPLNTVSSADAAVDTAFEEYRVRHERALRNVTAHPWIISKAIYGGLGNRLPQLVNGIVLALLTNRTVLLEYPDHVRNIWNFNLDLDRWNRDLGEEEDQVMIVGEAVLLKERARKLFTDCITEDLSAYYDDPEHGGVRTWVILGVDYFVPFWQANPHYRKKFETIFPDGRVAYHVLRKTLGLRSALDKALSEYKAAHFRPYMVGIHVRAHKLKNIGYMRSYATIAKQLAMVSGRPMDEVGFHLATDNVQSRDELISWLGVDYVSYLPVNFTANNGEGNPGGSDEFAAIDYVALGSCDAVVATYGSSFGQWAGSWSGRPYVTMNQRLDTYNTTREVSFWNSLISEPCSFSVKQFAETPGAGSHNLTELEEQYARDVMYGNWASIEKNRETRAVSFLMALPQYLHHTQYAEVKWALAVQALSAAVAMGNNCDSSYLSWWPTAPISRVVACASPSILYFGVCYSVGSQNALGWTWTGNSSTWQCVLPSCPVSTGPYAGWCTSSGNTAAIPGSICSNGNFTTACTGCCAPSISYFGVCYSVNQTNSLGWRWDGSNWQCSAPSCIVSSGQFNGWCTTDGDTNKLPGYKCSNGNFVSTSTCISPSISYFGTCYSVGQANSLGWIWSVGGWQCPSPSCIVSTGPYAGWCSSNGDTSKVAGSKCTNGEFVSTAVCTCCAPSISYFGVCYSVNQTNSLGWRWDGNNWQCSAPSCIVSSGQFNGWCTTDGDTNKLPGYKCSNGNFVSTSTCISPSISYFGVCYAVGQANSLGWIWSVSGWQCPSPSCIVSTGPYTGWCSANGDTSKVAGSKCANGQFVSTAACTCCAPSTLYGGTCYALNQVNSLGWTWTNSGWQCSSPSCSVPSGPYAGWCTTSDVAYTGFTCASGTWVAQSTCSTQTVWNSNAVAIPSSSTGYDGTSTLTNLNGATQFNPQAGAWWFASTGSTCYDVSRFSYLTIYVRIIAGPSAPLSIGFDIYDPTCTTKANTLFYAVSAVTVSTTSWQMISVNLASVITDSTSRQRVKAIVLTGFSVGSVYQWSSITFQSCLPTPSPVASIAPSPVPSPIPLRTDLPILVSGQCGPTAGGICNVQSTDSCCSAYGYCGSGTTWCGAGCQPAYGNCDGNPRPSPSPTASPLICSPGPSATPTMPASFNSRLAAGTLIGGYWGQNSYGGVNPSQPTKWQKNLDYYCDVTQGSKSTVFDYLVISFLDIFPFTSVTVNGSTYYLPQVETSAGCSGSGINGLNNCSSITSAIEKCQSLGRKVFLSIGGATGNFNFAVPSVPSAGPSPVASATTKNTASATSVPSTTVFSATTTTVVPAVSATPAPTDMTVQLAYAVWNMFLGGTSAPWNQYRPFGSVVLDGIDLDIESGNPSGWPSFVAQLRTLMTTDSTRQYYISAAPQCPYPDLSDGPGMGTVLGAITASTYIDLVQVQFYNNPSCALNAFQIGSSTQLSYNYATWANWAKTVNTTIVILVPASIDAAGSGYIAPDVLSSVVTYSKAQGAFAGLSMWDVSQDQNNLINYGPGCINQQPYSRAMRSMLSG</sequence>
<dbReference type="GO" id="GO:0000272">
    <property type="term" value="P:polysaccharide catabolic process"/>
    <property type="evidence" value="ECO:0007669"/>
    <property type="project" value="UniProtKB-KW"/>
</dbReference>
<dbReference type="SUPFAM" id="SSF57016">
    <property type="entry name" value="Plant lectins/antimicrobial peptides"/>
    <property type="match status" value="1"/>
</dbReference>
<dbReference type="SUPFAM" id="SSF51445">
    <property type="entry name" value="(Trans)glycosidases"/>
    <property type="match status" value="1"/>
</dbReference>
<dbReference type="Proteomes" id="UP000319731">
    <property type="component" value="Unassembled WGS sequence"/>
</dbReference>
<evidence type="ECO:0000256" key="4">
    <source>
        <dbReference type="ARBA" id="ARBA00022801"/>
    </source>
</evidence>
<evidence type="ECO:0000256" key="2">
    <source>
        <dbReference type="ARBA" id="ARBA00012729"/>
    </source>
</evidence>
<dbReference type="PROSITE" id="PS51910">
    <property type="entry name" value="GH18_2"/>
    <property type="match status" value="1"/>
</dbReference>
<keyword evidence="16" id="KW-1185">Reference proteome</keyword>
<dbReference type="InterPro" id="IPR001223">
    <property type="entry name" value="Glyco_hydro18_cat"/>
</dbReference>
<dbReference type="InterPro" id="IPR001002">
    <property type="entry name" value="Chitin-bd_1"/>
</dbReference>
<comment type="catalytic activity">
    <reaction evidence="1">
        <text>Random endo-hydrolysis of N-acetyl-beta-D-glucosaminide (1-&gt;4)-beta-linkages in chitin and chitodextrins.</text>
        <dbReference type="EC" id="3.2.1.14"/>
    </reaction>
</comment>
<keyword evidence="3 9" id="KW-0147">Chitin-binding</keyword>
<dbReference type="GO" id="GO:0008843">
    <property type="term" value="F:endochitinase activity"/>
    <property type="evidence" value="ECO:0007669"/>
    <property type="project" value="UniProtKB-EC"/>
</dbReference>
<dbReference type="GO" id="GO:0005576">
    <property type="term" value="C:extracellular region"/>
    <property type="evidence" value="ECO:0007669"/>
    <property type="project" value="TreeGrafter"/>
</dbReference>
<accession>A0A507CAW8</accession>
<evidence type="ECO:0000259" key="14">
    <source>
        <dbReference type="PROSITE" id="PS51910"/>
    </source>
</evidence>
<gene>
    <name evidence="15" type="ORF">SmJEL517_g02709</name>
</gene>
<evidence type="ECO:0000256" key="3">
    <source>
        <dbReference type="ARBA" id="ARBA00022669"/>
    </source>
</evidence>
<keyword evidence="8" id="KW-0624">Polysaccharide degradation</keyword>
<feature type="domain" description="Chitin-binding type-1" evidence="13">
    <location>
        <begin position="1566"/>
        <end position="1612"/>
    </location>
</feature>
<proteinExistence type="predicted"/>
<keyword evidence="6" id="KW-0119">Carbohydrate metabolism</keyword>
<keyword evidence="9" id="KW-1015">Disulfide bond</keyword>
<feature type="chain" id="PRO_5021226477" description="chitinase" evidence="12">
    <location>
        <begin position="24"/>
        <end position="2031"/>
    </location>
</feature>
<feature type="signal peptide" evidence="12">
    <location>
        <begin position="1"/>
        <end position="23"/>
    </location>
</feature>
<keyword evidence="12" id="KW-0732">Signal</keyword>
<comment type="caution">
    <text evidence="9">Lacks conserved residue(s) required for the propagation of feature annotation.</text>
</comment>
<name>A0A507CAW8_9FUNG</name>
<evidence type="ECO:0000256" key="7">
    <source>
        <dbReference type="ARBA" id="ARBA00023295"/>
    </source>
</evidence>
<feature type="region of interest" description="Disordered" evidence="11">
    <location>
        <begin position="143"/>
        <end position="164"/>
    </location>
</feature>
<organism evidence="15 16">
    <name type="scientific">Synchytrium microbalum</name>
    <dbReference type="NCBI Taxonomy" id="1806994"/>
    <lineage>
        <taxon>Eukaryota</taxon>
        <taxon>Fungi</taxon>
        <taxon>Fungi incertae sedis</taxon>
        <taxon>Chytridiomycota</taxon>
        <taxon>Chytridiomycota incertae sedis</taxon>
        <taxon>Chytridiomycetes</taxon>
        <taxon>Synchytriales</taxon>
        <taxon>Synchytriaceae</taxon>
        <taxon>Synchytrium</taxon>
    </lineage>
</organism>
<feature type="disulfide bond" evidence="9">
    <location>
        <begin position="1585"/>
        <end position="1599"/>
    </location>
</feature>
<dbReference type="PROSITE" id="PS50941">
    <property type="entry name" value="CHIT_BIND_I_2"/>
    <property type="match status" value="1"/>
</dbReference>
<evidence type="ECO:0000256" key="8">
    <source>
        <dbReference type="ARBA" id="ARBA00023326"/>
    </source>
</evidence>
<evidence type="ECO:0000256" key="5">
    <source>
        <dbReference type="ARBA" id="ARBA00023024"/>
    </source>
</evidence>
<evidence type="ECO:0000256" key="9">
    <source>
        <dbReference type="PROSITE-ProRule" id="PRU00261"/>
    </source>
</evidence>
<dbReference type="Gene3D" id="3.20.20.80">
    <property type="entry name" value="Glycosidases"/>
    <property type="match status" value="2"/>
</dbReference>
<feature type="domain" description="GH18" evidence="14">
    <location>
        <begin position="1649"/>
        <end position="2031"/>
    </location>
</feature>
<keyword evidence="5" id="KW-0146">Chitin degradation</keyword>
<dbReference type="PANTHER" id="PTHR45708">
    <property type="entry name" value="ENDOCHITINASE"/>
    <property type="match status" value="1"/>
</dbReference>
<comment type="caution">
    <text evidence="15">The sequence shown here is derived from an EMBL/GenBank/DDBJ whole genome shotgun (WGS) entry which is preliminary data.</text>
</comment>
<dbReference type="Gene3D" id="3.30.60.10">
    <property type="entry name" value="Endochitinase-like"/>
    <property type="match status" value="1"/>
</dbReference>
<dbReference type="STRING" id="1806994.A0A507CAW8"/>
<evidence type="ECO:0000256" key="6">
    <source>
        <dbReference type="ARBA" id="ARBA00023277"/>
    </source>
</evidence>
<dbReference type="InterPro" id="IPR017853">
    <property type="entry name" value="GH"/>
</dbReference>
<keyword evidence="7 10" id="KW-0326">Glycosidase</keyword>
<dbReference type="CDD" id="cd11618">
    <property type="entry name" value="ChtBD1_1"/>
    <property type="match status" value="1"/>
</dbReference>
<evidence type="ECO:0000256" key="1">
    <source>
        <dbReference type="ARBA" id="ARBA00000822"/>
    </source>
</evidence>
<reference evidence="15 16" key="1">
    <citation type="journal article" date="2019" name="Sci. Rep.">
        <title>Comparative genomics of chytrid fungi reveal insights into the obligate biotrophic and pathogenic lifestyle of Synchytrium endobioticum.</title>
        <authorList>
            <person name="van de Vossenberg B.T.L.H."/>
            <person name="Warris S."/>
            <person name="Nguyen H.D.T."/>
            <person name="van Gent-Pelzer M.P.E."/>
            <person name="Joly D.L."/>
            <person name="van de Geest H.C."/>
            <person name="Bonants P.J.M."/>
            <person name="Smith D.S."/>
            <person name="Levesque C.A."/>
            <person name="van der Lee T.A.J."/>
        </authorList>
    </citation>
    <scope>NUCLEOTIDE SEQUENCE [LARGE SCALE GENOMIC DNA]</scope>
    <source>
        <strain evidence="15 16">JEL517</strain>
    </source>
</reference>
<dbReference type="GO" id="GO:0008061">
    <property type="term" value="F:chitin binding"/>
    <property type="evidence" value="ECO:0007669"/>
    <property type="project" value="UniProtKB-UniRule"/>
</dbReference>
<dbReference type="Pfam" id="PF00704">
    <property type="entry name" value="Glyco_hydro_18"/>
    <property type="match status" value="1"/>
</dbReference>
<evidence type="ECO:0000256" key="10">
    <source>
        <dbReference type="RuleBase" id="RU000489"/>
    </source>
</evidence>
<evidence type="ECO:0000259" key="13">
    <source>
        <dbReference type="PROSITE" id="PS50941"/>
    </source>
</evidence>
<keyword evidence="4 10" id="KW-0378">Hydrolase</keyword>
<dbReference type="RefSeq" id="XP_031025351.1">
    <property type="nucleotide sequence ID" value="XM_031168637.1"/>
</dbReference>
<dbReference type="Gene3D" id="3.40.50.11350">
    <property type="match status" value="1"/>
</dbReference>
<dbReference type="PROSITE" id="PS01095">
    <property type="entry name" value="GH18_1"/>
    <property type="match status" value="1"/>
</dbReference>